<keyword evidence="4" id="KW-1185">Reference proteome</keyword>
<evidence type="ECO:0000256" key="1">
    <source>
        <dbReference type="SAM" id="Coils"/>
    </source>
</evidence>
<evidence type="ECO:0000313" key="3">
    <source>
        <dbReference type="EMBL" id="KXB30019.1"/>
    </source>
</evidence>
<feature type="compositionally biased region" description="Basic and acidic residues" evidence="2">
    <location>
        <begin position="1"/>
        <end position="13"/>
    </location>
</feature>
<sequence length="146" mass="16552">MLAPLKDRSILERDDGDPLAPAVDTRQISRLESEISALRQALRQSRQTQRRSATLAARQIVAQTNEISRLQEINAQQRQRLAKLESGQAMIELGRKLIELSDANDHLAGTAQRVWFLEKTIAAAHAEYERLSRERDGLAACRINRR</sequence>
<evidence type="ECO:0000256" key="2">
    <source>
        <dbReference type="SAM" id="MobiDB-lite"/>
    </source>
</evidence>
<dbReference type="EMBL" id="LODL01000021">
    <property type="protein sequence ID" value="KXB30019.1"/>
    <property type="molecule type" value="Genomic_DNA"/>
</dbReference>
<dbReference type="AlphaFoldDB" id="A0A133XGJ0"/>
<comment type="caution">
    <text evidence="3">The sequence shown here is derived from an EMBL/GenBank/DDBJ whole genome shotgun (WGS) entry which is preliminary data.</text>
</comment>
<dbReference type="STRING" id="281362.AT959_11545"/>
<proteinExistence type="predicted"/>
<feature type="region of interest" description="Disordered" evidence="2">
    <location>
        <begin position="1"/>
        <end position="21"/>
    </location>
</feature>
<accession>A0A133XGJ0</accession>
<dbReference type="Proteomes" id="UP000070186">
    <property type="component" value="Unassembled WGS sequence"/>
</dbReference>
<dbReference type="RefSeq" id="WP_066883236.1">
    <property type="nucleotide sequence ID" value="NZ_LODL01000021.1"/>
</dbReference>
<feature type="coiled-coil region" evidence="1">
    <location>
        <begin position="28"/>
        <end position="87"/>
    </location>
</feature>
<protein>
    <submittedName>
        <fullName evidence="3">Uncharacterized protein</fullName>
    </submittedName>
</protein>
<reference evidence="3 4" key="1">
    <citation type="submission" date="2015-12" db="EMBL/GenBank/DDBJ databases">
        <title>Nitrous oxide reduction kinetics distinguish bacteria harboring typical versus atypical NosZ.</title>
        <authorList>
            <person name="Yoon S."/>
            <person name="Nissen S."/>
            <person name="Park D."/>
            <person name="Sanford R.A."/>
            <person name="Loeffler F.E."/>
        </authorList>
    </citation>
    <scope>NUCLEOTIDE SEQUENCE [LARGE SCALE GENOMIC DNA]</scope>
    <source>
        <strain evidence="3 4">ATCC BAA-841</strain>
    </source>
</reference>
<keyword evidence="1" id="KW-0175">Coiled coil</keyword>
<gene>
    <name evidence="3" type="ORF">AT959_11545</name>
</gene>
<evidence type="ECO:0000313" key="4">
    <source>
        <dbReference type="Proteomes" id="UP000070186"/>
    </source>
</evidence>
<organism evidence="3 4">
    <name type="scientific">Dechloromonas denitrificans</name>
    <dbReference type="NCBI Taxonomy" id="281362"/>
    <lineage>
        <taxon>Bacteria</taxon>
        <taxon>Pseudomonadati</taxon>
        <taxon>Pseudomonadota</taxon>
        <taxon>Betaproteobacteria</taxon>
        <taxon>Rhodocyclales</taxon>
        <taxon>Azonexaceae</taxon>
        <taxon>Dechloromonas</taxon>
    </lineage>
</organism>
<name>A0A133XGJ0_9RHOO</name>